<proteinExistence type="predicted"/>
<dbReference type="EMBL" id="JBBKAR010000033">
    <property type="protein sequence ID" value="MEJ8304519.1"/>
    <property type="molecule type" value="Genomic_DNA"/>
</dbReference>
<dbReference type="Proteomes" id="UP001380953">
    <property type="component" value="Unassembled WGS sequence"/>
</dbReference>
<name>A0ACC6PC62_9BACL</name>
<evidence type="ECO:0000313" key="2">
    <source>
        <dbReference type="Proteomes" id="UP001380953"/>
    </source>
</evidence>
<sequence>MPTNKRPLTGKVALVAGATRGAGRGIALELGALGAHVYVTGRTTRQQASDMKRSETIEDTAEMIEARGGTATAVQTDHSDPGQVKRLAERIQNEQGGLDILVNDIWGGDDLTNWEHKLWEHSLEDGLLIQRRAVHTHLITSHYLLPLMLERPGGLVLEITDGVDDRFRGNVYYSLAKVSVIHLAKAMAEELRPYRIAAIALTPGFLRSEAMLELFGVTEENWRDGAKVEPHFIASETPAFVGQAAAQLAADPEVMTFTGQALSSWGLSDRYGFTDADGGRPHWGRYAEENGL</sequence>
<protein>
    <submittedName>
        <fullName evidence="1">SDR family oxidoreductase</fullName>
    </submittedName>
</protein>
<comment type="caution">
    <text evidence="1">The sequence shown here is derived from an EMBL/GenBank/DDBJ whole genome shotgun (WGS) entry which is preliminary data.</text>
</comment>
<reference evidence="1" key="1">
    <citation type="submission" date="2024-03" db="EMBL/GenBank/DDBJ databases">
        <title>Whole genome sequecning of epiphytes from Marcgravia umbellata leaves.</title>
        <authorList>
            <person name="Kumar G."/>
            <person name="Savka M.A."/>
        </authorList>
    </citation>
    <scope>NUCLEOTIDE SEQUENCE</scope>
    <source>
        <strain evidence="1">RIT_BL5</strain>
    </source>
</reference>
<organism evidence="1 2">
    <name type="scientific">Saccharibacillus sacchari</name>
    <dbReference type="NCBI Taxonomy" id="456493"/>
    <lineage>
        <taxon>Bacteria</taxon>
        <taxon>Bacillati</taxon>
        <taxon>Bacillota</taxon>
        <taxon>Bacilli</taxon>
        <taxon>Bacillales</taxon>
        <taxon>Paenibacillaceae</taxon>
        <taxon>Saccharibacillus</taxon>
    </lineage>
</organism>
<keyword evidence="2" id="KW-1185">Reference proteome</keyword>
<gene>
    <name evidence="1" type="ORF">WKI47_11495</name>
</gene>
<accession>A0ACC6PC62</accession>
<evidence type="ECO:0000313" key="1">
    <source>
        <dbReference type="EMBL" id="MEJ8304519.1"/>
    </source>
</evidence>